<dbReference type="RefSeq" id="WP_243068660.1">
    <property type="nucleotide sequence ID" value="NZ_JAIVFK010000036.1"/>
</dbReference>
<protein>
    <submittedName>
        <fullName evidence="3">Helix-turn-helix domain-containing protein</fullName>
    </submittedName>
</protein>
<evidence type="ECO:0000259" key="2">
    <source>
        <dbReference type="Pfam" id="PF12728"/>
    </source>
</evidence>
<keyword evidence="4" id="KW-1185">Reference proteome</keyword>
<gene>
    <name evidence="3" type="ORF">K2U94_18755</name>
</gene>
<feature type="region of interest" description="Disordered" evidence="1">
    <location>
        <begin position="149"/>
        <end position="175"/>
    </location>
</feature>
<dbReference type="Proteomes" id="UP001139104">
    <property type="component" value="Unassembled WGS sequence"/>
</dbReference>
<accession>A0ABS9ZBS3</accession>
<dbReference type="Pfam" id="PF12728">
    <property type="entry name" value="HTH_17"/>
    <property type="match status" value="1"/>
</dbReference>
<sequence>MLTPIKKPARRRRYPVNRIKQSSSYDPGEIAKLFGVHRNTVRHWLKDGLKAIDDRRPILVHGAALKAFISEKQRARRQKCAPGEFFCFRCRAPRKPWGNIADASWHTDKIAKLTGLCCVCDTAMHRSVRRADLPKFAALIDIQPMASERLRDSPNASANSDFNKDRSHVQDQPAE</sequence>
<dbReference type="EMBL" id="JAIVFP010000001">
    <property type="protein sequence ID" value="MCI4684780.1"/>
    <property type="molecule type" value="Genomic_DNA"/>
</dbReference>
<reference evidence="3" key="1">
    <citation type="journal article" date="2022" name="ISME J.">
        <title>Identification of active gaseous-alkane degraders at natural gas seeps.</title>
        <authorList>
            <person name="Farhan Ul Haque M."/>
            <person name="Hernandez M."/>
            <person name="Crombie A.T."/>
            <person name="Murrell J.C."/>
        </authorList>
    </citation>
    <scope>NUCLEOTIDE SEQUENCE</scope>
    <source>
        <strain evidence="3">PC2</strain>
    </source>
</reference>
<proteinExistence type="predicted"/>
<dbReference type="InterPro" id="IPR009061">
    <property type="entry name" value="DNA-bd_dom_put_sf"/>
</dbReference>
<dbReference type="InterPro" id="IPR041657">
    <property type="entry name" value="HTH_17"/>
</dbReference>
<evidence type="ECO:0000313" key="3">
    <source>
        <dbReference type="EMBL" id="MCI4684780.1"/>
    </source>
</evidence>
<evidence type="ECO:0000256" key="1">
    <source>
        <dbReference type="SAM" id="MobiDB-lite"/>
    </source>
</evidence>
<name>A0ABS9ZBS3_9HYPH</name>
<dbReference type="SUPFAM" id="SSF46955">
    <property type="entry name" value="Putative DNA-binding domain"/>
    <property type="match status" value="1"/>
</dbReference>
<organism evidence="3 4">
    <name type="scientific">Candidatus Rhodoblastus alkanivorans</name>
    <dbReference type="NCBI Taxonomy" id="2954117"/>
    <lineage>
        <taxon>Bacteria</taxon>
        <taxon>Pseudomonadati</taxon>
        <taxon>Pseudomonadota</taxon>
        <taxon>Alphaproteobacteria</taxon>
        <taxon>Hyphomicrobiales</taxon>
        <taxon>Rhodoblastaceae</taxon>
        <taxon>Rhodoblastus</taxon>
    </lineage>
</organism>
<comment type="caution">
    <text evidence="3">The sequence shown here is derived from an EMBL/GenBank/DDBJ whole genome shotgun (WGS) entry which is preliminary data.</text>
</comment>
<feature type="domain" description="Helix-turn-helix" evidence="2">
    <location>
        <begin position="25"/>
        <end position="72"/>
    </location>
</feature>
<evidence type="ECO:0000313" key="4">
    <source>
        <dbReference type="Proteomes" id="UP001139104"/>
    </source>
</evidence>